<evidence type="ECO:0000256" key="4">
    <source>
        <dbReference type="ARBA" id="ARBA00022605"/>
    </source>
</evidence>
<proteinExistence type="inferred from homology"/>
<dbReference type="RefSeq" id="WP_307260651.1">
    <property type="nucleotide sequence ID" value="NZ_JAUSVL010000001.1"/>
</dbReference>
<keyword evidence="11" id="KW-1185">Reference proteome</keyword>
<dbReference type="GO" id="GO:0000105">
    <property type="term" value="P:L-histidine biosynthetic process"/>
    <property type="evidence" value="ECO:0007669"/>
    <property type="project" value="UniProtKB-UniRule"/>
</dbReference>
<comment type="catalytic activity">
    <reaction evidence="7 8">
        <text>L-histidinol phosphate + H2O = L-histidinol + phosphate</text>
        <dbReference type="Rhea" id="RHEA:14465"/>
        <dbReference type="ChEBI" id="CHEBI:15377"/>
        <dbReference type="ChEBI" id="CHEBI:43474"/>
        <dbReference type="ChEBI" id="CHEBI:57699"/>
        <dbReference type="ChEBI" id="CHEBI:57980"/>
        <dbReference type="EC" id="3.1.3.15"/>
    </reaction>
</comment>
<accession>A0AAE3VFA2</accession>
<dbReference type="Proteomes" id="UP001238163">
    <property type="component" value="Unassembled WGS sequence"/>
</dbReference>
<dbReference type="PANTHER" id="PTHR21039:SF0">
    <property type="entry name" value="HISTIDINOL-PHOSPHATASE"/>
    <property type="match status" value="1"/>
</dbReference>
<evidence type="ECO:0000256" key="5">
    <source>
        <dbReference type="ARBA" id="ARBA00022801"/>
    </source>
</evidence>
<dbReference type="InterPro" id="IPR016195">
    <property type="entry name" value="Pol/histidinol_Pase-like"/>
</dbReference>
<organism evidence="10 11">
    <name type="scientific">Oligosphaera ethanolica</name>
    <dbReference type="NCBI Taxonomy" id="760260"/>
    <lineage>
        <taxon>Bacteria</taxon>
        <taxon>Pseudomonadati</taxon>
        <taxon>Lentisphaerota</taxon>
        <taxon>Oligosphaeria</taxon>
        <taxon>Oligosphaerales</taxon>
        <taxon>Oligosphaeraceae</taxon>
        <taxon>Oligosphaera</taxon>
    </lineage>
</organism>
<evidence type="ECO:0000256" key="7">
    <source>
        <dbReference type="ARBA" id="ARBA00049158"/>
    </source>
</evidence>
<dbReference type="Gene3D" id="3.20.20.140">
    <property type="entry name" value="Metal-dependent hydrolases"/>
    <property type="match status" value="1"/>
</dbReference>
<evidence type="ECO:0000256" key="2">
    <source>
        <dbReference type="ARBA" id="ARBA00009152"/>
    </source>
</evidence>
<dbReference type="CDD" id="cd12110">
    <property type="entry name" value="PHP_HisPPase_Hisj_like"/>
    <property type="match status" value="1"/>
</dbReference>
<dbReference type="EMBL" id="JAUSVL010000001">
    <property type="protein sequence ID" value="MDQ0289260.1"/>
    <property type="molecule type" value="Genomic_DNA"/>
</dbReference>
<sequence length="272" mass="30676">MTDISYHNHSRFSDGIDSINDMVQAAKTAGLAEFGLSDHWVVTPFADPEIKAWSMAHDQLDNYIAGVLQAKQDYSDSSFQVRLGLEVDFFPENAAVVVAALGDRPFDYLIGSVHFVDRFSVDISADTWAPLSQERIDDIWRLYWRRIRDLARSGLYDIVGHLDLPKKFAFYPTVDLRAEEDAALAAIRDANMVIEINSAGLDKPCAEPYPSLSLLQRACALGIPVMVSADAHRCPNVKRNFSAAYDLMARAGYDPDTRWRFNRRQRLTSRRA</sequence>
<name>A0AAE3VFA2_9BACT</name>
<dbReference type="InterPro" id="IPR010140">
    <property type="entry name" value="Histidinol_P_phosphatase_HisJ"/>
</dbReference>
<gene>
    <name evidence="10" type="ORF">J3R75_001367</name>
</gene>
<dbReference type="NCBIfam" id="TIGR01856">
    <property type="entry name" value="hisJ_fam"/>
    <property type="match status" value="1"/>
</dbReference>
<dbReference type="GO" id="GO:0004401">
    <property type="term" value="F:histidinol-phosphatase activity"/>
    <property type="evidence" value="ECO:0007669"/>
    <property type="project" value="UniProtKB-UniRule"/>
</dbReference>
<evidence type="ECO:0000256" key="8">
    <source>
        <dbReference type="RuleBase" id="RU366003"/>
    </source>
</evidence>
<evidence type="ECO:0000313" key="11">
    <source>
        <dbReference type="Proteomes" id="UP001238163"/>
    </source>
</evidence>
<comment type="caution">
    <text evidence="10">The sequence shown here is derived from an EMBL/GenBank/DDBJ whole genome shotgun (WGS) entry which is preliminary data.</text>
</comment>
<evidence type="ECO:0000256" key="3">
    <source>
        <dbReference type="ARBA" id="ARBA00013085"/>
    </source>
</evidence>
<evidence type="ECO:0000259" key="9">
    <source>
        <dbReference type="Pfam" id="PF02811"/>
    </source>
</evidence>
<dbReference type="InterPro" id="IPR004013">
    <property type="entry name" value="PHP_dom"/>
</dbReference>
<evidence type="ECO:0000256" key="1">
    <source>
        <dbReference type="ARBA" id="ARBA00004970"/>
    </source>
</evidence>
<evidence type="ECO:0000256" key="6">
    <source>
        <dbReference type="ARBA" id="ARBA00023102"/>
    </source>
</evidence>
<comment type="similarity">
    <text evidence="2 8">Belongs to the PHP hydrolase family. HisK subfamily.</text>
</comment>
<dbReference type="GO" id="GO:0005737">
    <property type="term" value="C:cytoplasm"/>
    <property type="evidence" value="ECO:0007669"/>
    <property type="project" value="TreeGrafter"/>
</dbReference>
<dbReference type="SUPFAM" id="SSF89550">
    <property type="entry name" value="PHP domain-like"/>
    <property type="match status" value="1"/>
</dbReference>
<dbReference type="NCBIfam" id="NF005596">
    <property type="entry name" value="PRK07328.1"/>
    <property type="match status" value="1"/>
</dbReference>
<keyword evidence="6 8" id="KW-0368">Histidine biosynthesis</keyword>
<comment type="pathway">
    <text evidence="1 8">Amino-acid biosynthesis; L-histidine biosynthesis; L-histidine from 5-phospho-alpha-D-ribose 1-diphosphate: step 8/9.</text>
</comment>
<reference evidence="10" key="1">
    <citation type="submission" date="2023-07" db="EMBL/GenBank/DDBJ databases">
        <title>Genomic Encyclopedia of Type Strains, Phase IV (KMG-IV): sequencing the most valuable type-strain genomes for metagenomic binning, comparative biology and taxonomic classification.</title>
        <authorList>
            <person name="Goeker M."/>
        </authorList>
    </citation>
    <scope>NUCLEOTIDE SEQUENCE</scope>
    <source>
        <strain evidence="10">DSM 24202</strain>
    </source>
</reference>
<keyword evidence="4 8" id="KW-0028">Amino-acid biosynthesis</keyword>
<dbReference type="PANTHER" id="PTHR21039">
    <property type="entry name" value="HISTIDINOL PHOSPHATASE-RELATED"/>
    <property type="match status" value="1"/>
</dbReference>
<dbReference type="AlphaFoldDB" id="A0AAE3VFA2"/>
<protein>
    <recommendedName>
        <fullName evidence="3 8">Histidinol-phosphatase</fullName>
        <shortName evidence="8">HolPase</shortName>
        <ecNumber evidence="3 8">3.1.3.15</ecNumber>
    </recommendedName>
</protein>
<evidence type="ECO:0000313" key="10">
    <source>
        <dbReference type="EMBL" id="MDQ0289260.1"/>
    </source>
</evidence>
<keyword evidence="5 8" id="KW-0378">Hydrolase</keyword>
<dbReference type="EC" id="3.1.3.15" evidence="3 8"/>
<dbReference type="Pfam" id="PF02811">
    <property type="entry name" value="PHP"/>
    <property type="match status" value="1"/>
</dbReference>
<feature type="domain" description="PHP" evidence="9">
    <location>
        <begin position="6"/>
        <end position="199"/>
    </location>
</feature>